<dbReference type="PIRSF" id="PIRSF000303">
    <property type="entry name" value="Glutathion_perox"/>
    <property type="match status" value="1"/>
</dbReference>
<comment type="caution">
    <text evidence="8">The sequence shown here is derived from an EMBL/GenBank/DDBJ whole genome shotgun (WGS) entry which is preliminary data.</text>
</comment>
<dbReference type="GO" id="GO:0004601">
    <property type="term" value="F:peroxidase activity"/>
    <property type="evidence" value="ECO:0007669"/>
    <property type="project" value="UniProtKB-KW"/>
</dbReference>
<keyword evidence="4 7" id="KW-0575">Peroxidase</keyword>
<evidence type="ECO:0000313" key="9">
    <source>
        <dbReference type="Proteomes" id="UP001519460"/>
    </source>
</evidence>
<dbReference type="GO" id="GO:0005576">
    <property type="term" value="C:extracellular region"/>
    <property type="evidence" value="ECO:0007669"/>
    <property type="project" value="UniProtKB-SubCell"/>
</dbReference>
<dbReference type="AlphaFoldDB" id="A0ABD0LYE5"/>
<keyword evidence="3" id="KW-0964">Secreted</keyword>
<organism evidence="8 9">
    <name type="scientific">Batillaria attramentaria</name>
    <dbReference type="NCBI Taxonomy" id="370345"/>
    <lineage>
        <taxon>Eukaryota</taxon>
        <taxon>Metazoa</taxon>
        <taxon>Spiralia</taxon>
        <taxon>Lophotrochozoa</taxon>
        <taxon>Mollusca</taxon>
        <taxon>Gastropoda</taxon>
        <taxon>Caenogastropoda</taxon>
        <taxon>Sorbeoconcha</taxon>
        <taxon>Cerithioidea</taxon>
        <taxon>Batillariidae</taxon>
        <taxon>Batillaria</taxon>
    </lineage>
</organism>
<evidence type="ECO:0000256" key="7">
    <source>
        <dbReference type="RuleBase" id="RU000499"/>
    </source>
</evidence>
<keyword evidence="6 7" id="KW-0560">Oxidoreductase</keyword>
<gene>
    <name evidence="8" type="ORF">BaRGS_00004195</name>
</gene>
<accession>A0ABD0LYE5</accession>
<sequence length="223" mass="25129">MNLLPGSNDKPVPASSVTSFHQLSALLNNGHVEALSKYEGRVCLVVNMATGDSATKQELTQLNTLVNLLRPRGLSVLVFPCNQFGGLEPYHDDEIPLILRHVRPGAKFEPQFQLFAKCDVNGSKASPVYEFLKLRQPQPINDSAVLSRDRSSITWQPVSRYDVSGNYEKFVVSYDGQPVKRYTHKTPIDQIRKDVETCLRKIPKSVREHLGLVAFESQYLTFR</sequence>
<keyword evidence="9" id="KW-1185">Reference proteome</keyword>
<dbReference type="Gene3D" id="3.40.30.10">
    <property type="entry name" value="Glutaredoxin"/>
    <property type="match status" value="1"/>
</dbReference>
<dbReference type="PRINTS" id="PR01011">
    <property type="entry name" value="GLUTPROXDASE"/>
</dbReference>
<dbReference type="PANTHER" id="PTHR11592">
    <property type="entry name" value="GLUTATHIONE PEROXIDASE"/>
    <property type="match status" value="1"/>
</dbReference>
<evidence type="ECO:0000256" key="6">
    <source>
        <dbReference type="ARBA" id="ARBA00023002"/>
    </source>
</evidence>
<comment type="similarity">
    <text evidence="2 7">Belongs to the glutathione peroxidase family.</text>
</comment>
<evidence type="ECO:0000256" key="4">
    <source>
        <dbReference type="ARBA" id="ARBA00022559"/>
    </source>
</evidence>
<keyword evidence="5" id="KW-0732">Signal</keyword>
<dbReference type="Pfam" id="PF00255">
    <property type="entry name" value="GSHPx"/>
    <property type="match status" value="1"/>
</dbReference>
<dbReference type="EMBL" id="JACVVK020000014">
    <property type="protein sequence ID" value="KAK7504709.1"/>
    <property type="molecule type" value="Genomic_DNA"/>
</dbReference>
<protein>
    <recommendedName>
        <fullName evidence="7">Glutathione peroxidase</fullName>
    </recommendedName>
</protein>
<evidence type="ECO:0000256" key="3">
    <source>
        <dbReference type="ARBA" id="ARBA00022525"/>
    </source>
</evidence>
<dbReference type="InterPro" id="IPR036249">
    <property type="entry name" value="Thioredoxin-like_sf"/>
</dbReference>
<dbReference type="SUPFAM" id="SSF52833">
    <property type="entry name" value="Thioredoxin-like"/>
    <property type="match status" value="1"/>
</dbReference>
<dbReference type="PROSITE" id="PS51355">
    <property type="entry name" value="GLUTATHIONE_PEROXID_3"/>
    <property type="match status" value="1"/>
</dbReference>
<comment type="subcellular location">
    <subcellularLocation>
        <location evidence="1">Secreted</location>
    </subcellularLocation>
</comment>
<proteinExistence type="inferred from homology"/>
<dbReference type="Proteomes" id="UP001519460">
    <property type="component" value="Unassembled WGS sequence"/>
</dbReference>
<evidence type="ECO:0000313" key="8">
    <source>
        <dbReference type="EMBL" id="KAK7504709.1"/>
    </source>
</evidence>
<dbReference type="PANTHER" id="PTHR11592:SF88">
    <property type="entry name" value="GLUTATHIONE PEROXIDASE-RELATED"/>
    <property type="match status" value="1"/>
</dbReference>
<evidence type="ECO:0000256" key="2">
    <source>
        <dbReference type="ARBA" id="ARBA00006926"/>
    </source>
</evidence>
<name>A0ABD0LYE5_9CAEN</name>
<evidence type="ECO:0000256" key="1">
    <source>
        <dbReference type="ARBA" id="ARBA00004613"/>
    </source>
</evidence>
<evidence type="ECO:0000256" key="5">
    <source>
        <dbReference type="ARBA" id="ARBA00022729"/>
    </source>
</evidence>
<dbReference type="InterPro" id="IPR000889">
    <property type="entry name" value="Glutathione_peroxidase"/>
</dbReference>
<reference evidence="8 9" key="1">
    <citation type="journal article" date="2023" name="Sci. Data">
        <title>Genome assembly of the Korean intertidal mud-creeper Batillaria attramentaria.</title>
        <authorList>
            <person name="Patra A.K."/>
            <person name="Ho P.T."/>
            <person name="Jun S."/>
            <person name="Lee S.J."/>
            <person name="Kim Y."/>
            <person name="Won Y.J."/>
        </authorList>
    </citation>
    <scope>NUCLEOTIDE SEQUENCE [LARGE SCALE GENOMIC DNA]</scope>
    <source>
        <strain evidence="8">Wonlab-2016</strain>
    </source>
</reference>